<dbReference type="AlphaFoldDB" id="A0A381QMI5"/>
<sequence length="25" mass="2965">MLIVIGLLRFYYNECKNAARSFQLT</sequence>
<organism evidence="1">
    <name type="scientific">marine metagenome</name>
    <dbReference type="NCBI Taxonomy" id="408172"/>
    <lineage>
        <taxon>unclassified sequences</taxon>
        <taxon>metagenomes</taxon>
        <taxon>ecological metagenomes</taxon>
    </lineage>
</organism>
<reference evidence="1" key="1">
    <citation type="submission" date="2018-05" db="EMBL/GenBank/DDBJ databases">
        <authorList>
            <person name="Lanie J.A."/>
            <person name="Ng W.-L."/>
            <person name="Kazmierczak K.M."/>
            <person name="Andrzejewski T.M."/>
            <person name="Davidsen T.M."/>
            <person name="Wayne K.J."/>
            <person name="Tettelin H."/>
            <person name="Glass J.I."/>
            <person name="Rusch D."/>
            <person name="Podicherti R."/>
            <person name="Tsui H.-C.T."/>
            <person name="Winkler M.E."/>
        </authorList>
    </citation>
    <scope>NUCLEOTIDE SEQUENCE</scope>
</reference>
<gene>
    <name evidence="1" type="ORF">METZ01_LOCUS33405</name>
</gene>
<protein>
    <submittedName>
        <fullName evidence="1">Uncharacterized protein</fullName>
    </submittedName>
</protein>
<accession>A0A381QMI5</accession>
<evidence type="ECO:0000313" key="1">
    <source>
        <dbReference type="EMBL" id="SUZ80551.1"/>
    </source>
</evidence>
<feature type="non-terminal residue" evidence="1">
    <location>
        <position position="25"/>
    </location>
</feature>
<name>A0A381QMI5_9ZZZZ</name>
<dbReference type="EMBL" id="UINC01001431">
    <property type="protein sequence ID" value="SUZ80551.1"/>
    <property type="molecule type" value="Genomic_DNA"/>
</dbReference>
<proteinExistence type="predicted"/>